<feature type="region of interest" description="Disordered" evidence="1">
    <location>
        <begin position="1"/>
        <end position="21"/>
    </location>
</feature>
<dbReference type="AlphaFoldDB" id="A0A507D3E2"/>
<reference evidence="2 3" key="1">
    <citation type="journal article" date="2019" name="Sci. Rep.">
        <title>Comparative genomics of chytrid fungi reveal insights into the obligate biotrophic and pathogenic lifestyle of Synchytrium endobioticum.</title>
        <authorList>
            <person name="van de Vossenberg B.T.L.H."/>
            <person name="Warris S."/>
            <person name="Nguyen H.D.T."/>
            <person name="van Gent-Pelzer M.P.E."/>
            <person name="Joly D.L."/>
            <person name="van de Geest H.C."/>
            <person name="Bonants P.J.M."/>
            <person name="Smith D.S."/>
            <person name="Levesque C.A."/>
            <person name="van der Lee T.A.J."/>
        </authorList>
    </citation>
    <scope>NUCLEOTIDE SEQUENCE [LARGE SCALE GENOMIC DNA]</scope>
    <source>
        <strain evidence="2 3">LEV6574</strain>
    </source>
</reference>
<feature type="region of interest" description="Disordered" evidence="1">
    <location>
        <begin position="67"/>
        <end position="87"/>
    </location>
</feature>
<dbReference type="EMBL" id="QEAM01000131">
    <property type="protein sequence ID" value="TPX45750.1"/>
    <property type="molecule type" value="Genomic_DNA"/>
</dbReference>
<evidence type="ECO:0000313" key="3">
    <source>
        <dbReference type="Proteomes" id="UP000320475"/>
    </source>
</evidence>
<gene>
    <name evidence="2" type="ORF">SeLEV6574_g03695</name>
</gene>
<organism evidence="2 3">
    <name type="scientific">Synchytrium endobioticum</name>
    <dbReference type="NCBI Taxonomy" id="286115"/>
    <lineage>
        <taxon>Eukaryota</taxon>
        <taxon>Fungi</taxon>
        <taxon>Fungi incertae sedis</taxon>
        <taxon>Chytridiomycota</taxon>
        <taxon>Chytridiomycota incertae sedis</taxon>
        <taxon>Chytridiomycetes</taxon>
        <taxon>Synchytriales</taxon>
        <taxon>Synchytriaceae</taxon>
        <taxon>Synchytrium</taxon>
    </lineage>
</organism>
<evidence type="ECO:0000256" key="1">
    <source>
        <dbReference type="SAM" id="MobiDB-lite"/>
    </source>
</evidence>
<dbReference type="Proteomes" id="UP000320475">
    <property type="component" value="Unassembled WGS sequence"/>
</dbReference>
<sequence length="87" mass="10407">MDGRHHAAEYVDSGNQSNQVKACKKSRTNWSSMWKVKNHPKRIWQMEWNALRRGPTQEHIRKRRRAFLETKEAPFNRAKKHPALNNE</sequence>
<proteinExistence type="predicted"/>
<feature type="compositionally biased region" description="Basic residues" evidence="1">
    <location>
        <begin position="77"/>
        <end position="87"/>
    </location>
</feature>
<evidence type="ECO:0000313" key="2">
    <source>
        <dbReference type="EMBL" id="TPX45750.1"/>
    </source>
</evidence>
<accession>A0A507D3E2</accession>
<name>A0A507D3E2_9FUNG</name>
<comment type="caution">
    <text evidence="2">The sequence shown here is derived from an EMBL/GenBank/DDBJ whole genome shotgun (WGS) entry which is preliminary data.</text>
</comment>
<protein>
    <submittedName>
        <fullName evidence="2">Uncharacterized protein</fullName>
    </submittedName>
</protein>